<proteinExistence type="predicted"/>
<dbReference type="Proteomes" id="UP000831537">
    <property type="component" value="Chromosome"/>
</dbReference>
<dbReference type="EMBL" id="CP095071">
    <property type="protein sequence ID" value="UOQ83698.1"/>
    <property type="molecule type" value="Genomic_DNA"/>
</dbReference>
<dbReference type="PROSITE" id="PS51782">
    <property type="entry name" value="LYSM"/>
    <property type="match status" value="2"/>
</dbReference>
<feature type="domain" description="LysM" evidence="1">
    <location>
        <begin position="9"/>
        <end position="57"/>
    </location>
</feature>
<name>A0ABY4GH90_9BACI</name>
<dbReference type="Pfam" id="PF01476">
    <property type="entry name" value="LysM"/>
    <property type="match status" value="2"/>
</dbReference>
<dbReference type="SMART" id="SM00257">
    <property type="entry name" value="LysM"/>
    <property type="match status" value="2"/>
</dbReference>
<dbReference type="CDD" id="cd00118">
    <property type="entry name" value="LysM"/>
    <property type="match status" value="2"/>
</dbReference>
<dbReference type="InterPro" id="IPR036779">
    <property type="entry name" value="LysM_dom_sf"/>
</dbReference>
<organism evidence="2 3">
    <name type="scientific">Gracilibacillus salinarum</name>
    <dbReference type="NCBI Taxonomy" id="2932255"/>
    <lineage>
        <taxon>Bacteria</taxon>
        <taxon>Bacillati</taxon>
        <taxon>Bacillota</taxon>
        <taxon>Bacilli</taxon>
        <taxon>Bacillales</taxon>
        <taxon>Bacillaceae</taxon>
        <taxon>Gracilibacillus</taxon>
    </lineage>
</organism>
<evidence type="ECO:0000313" key="3">
    <source>
        <dbReference type="Proteomes" id="UP000831537"/>
    </source>
</evidence>
<feature type="domain" description="LysM" evidence="1">
    <location>
        <begin position="65"/>
        <end position="110"/>
    </location>
</feature>
<dbReference type="PANTHER" id="PTHR33734">
    <property type="entry name" value="LYSM DOMAIN-CONTAINING GPI-ANCHORED PROTEIN 2"/>
    <property type="match status" value="1"/>
</dbReference>
<dbReference type="RefSeq" id="WP_244740785.1">
    <property type="nucleotide sequence ID" value="NZ_CP095071.1"/>
</dbReference>
<evidence type="ECO:0000313" key="2">
    <source>
        <dbReference type="EMBL" id="UOQ83698.1"/>
    </source>
</evidence>
<keyword evidence="3" id="KW-1185">Reference proteome</keyword>
<dbReference type="Gene3D" id="3.10.350.10">
    <property type="entry name" value="LysM domain"/>
    <property type="match status" value="2"/>
</dbReference>
<gene>
    <name evidence="2" type="ORF">MUN87_13130</name>
</gene>
<dbReference type="InterPro" id="IPR018392">
    <property type="entry name" value="LysM"/>
</dbReference>
<evidence type="ECO:0000259" key="1">
    <source>
        <dbReference type="PROSITE" id="PS51782"/>
    </source>
</evidence>
<reference evidence="2 3" key="1">
    <citation type="submission" date="2022-04" db="EMBL/GenBank/DDBJ databases">
        <title>Gracilibacillus sp. isolated from saltern.</title>
        <authorList>
            <person name="Won M."/>
            <person name="Lee C.-M."/>
            <person name="Woen H.-Y."/>
            <person name="Kwon S.-W."/>
        </authorList>
    </citation>
    <scope>NUCLEOTIDE SEQUENCE [LARGE SCALE GENOMIC DNA]</scope>
    <source>
        <strain evidence="2 3">SSPM10-3</strain>
    </source>
</reference>
<sequence>MSIVNGTSFIYTVQQGDTLYSIATGISGTVPLLVEANAIYPPVTDPYLIYPGQVLVTSTPGNRQVNHIVSNGETLNQISRRYATSVDLIQGINHQIENPDLIYPHQVLQVPALIYVIEQGDT</sequence>
<protein>
    <submittedName>
        <fullName evidence="2">LysM peptidoglycan-binding domain-containing protein</fullName>
    </submittedName>
</protein>
<dbReference type="PANTHER" id="PTHR33734:SF22">
    <property type="entry name" value="MEMBRANE-BOUND LYTIC MUREIN TRANSGLYCOSYLASE D"/>
    <property type="match status" value="1"/>
</dbReference>
<dbReference type="SUPFAM" id="SSF54106">
    <property type="entry name" value="LysM domain"/>
    <property type="match status" value="2"/>
</dbReference>
<accession>A0ABY4GH90</accession>